<evidence type="ECO:0000313" key="2">
    <source>
        <dbReference type="EMBL" id="SHG95666.1"/>
    </source>
</evidence>
<name>A0A1M5P1H5_9BRAD</name>
<dbReference type="InterPro" id="IPR054189">
    <property type="entry name" value="DUF6894"/>
</dbReference>
<protein>
    <recommendedName>
        <fullName evidence="1">DUF6894 domain-containing protein</fullName>
    </recommendedName>
</protein>
<dbReference type="EMBL" id="LT670818">
    <property type="protein sequence ID" value="SHG95666.1"/>
    <property type="molecule type" value="Genomic_DNA"/>
</dbReference>
<dbReference type="OrthoDB" id="8244332at2"/>
<gene>
    <name evidence="2" type="ORF">SAMN05444169_4970</name>
</gene>
<evidence type="ECO:0000313" key="3">
    <source>
        <dbReference type="Proteomes" id="UP000190675"/>
    </source>
</evidence>
<proteinExistence type="predicted"/>
<feature type="domain" description="DUF6894" evidence="1">
    <location>
        <begin position="5"/>
        <end position="70"/>
    </location>
</feature>
<sequence length="77" mass="8521">MTHVYFHCSCDRGILIDQYGAAVDNLVEARDHAAGVVRSLIMAHSAKHCRDWVLHVSDDVGVEIFVVPFAFVLGKPN</sequence>
<dbReference type="RefSeq" id="WP_079568206.1">
    <property type="nucleotide sequence ID" value="NZ_LT670818.1"/>
</dbReference>
<accession>A0A1M5P1H5</accession>
<reference evidence="2 3" key="1">
    <citation type="submission" date="2016-11" db="EMBL/GenBank/DDBJ databases">
        <authorList>
            <person name="Jaros S."/>
            <person name="Januszkiewicz K."/>
            <person name="Wedrychowicz H."/>
        </authorList>
    </citation>
    <scope>NUCLEOTIDE SEQUENCE [LARGE SCALE GENOMIC DNA]</scope>
    <source>
        <strain evidence="2 3">GAS242</strain>
    </source>
</reference>
<dbReference type="Pfam" id="PF21834">
    <property type="entry name" value="DUF6894"/>
    <property type="match status" value="1"/>
</dbReference>
<evidence type="ECO:0000259" key="1">
    <source>
        <dbReference type="Pfam" id="PF21834"/>
    </source>
</evidence>
<dbReference type="Proteomes" id="UP000190675">
    <property type="component" value="Chromosome I"/>
</dbReference>
<organism evidence="2 3">
    <name type="scientific">Bradyrhizobium erythrophlei</name>
    <dbReference type="NCBI Taxonomy" id="1437360"/>
    <lineage>
        <taxon>Bacteria</taxon>
        <taxon>Pseudomonadati</taxon>
        <taxon>Pseudomonadota</taxon>
        <taxon>Alphaproteobacteria</taxon>
        <taxon>Hyphomicrobiales</taxon>
        <taxon>Nitrobacteraceae</taxon>
        <taxon>Bradyrhizobium</taxon>
    </lineage>
</organism>
<dbReference type="AlphaFoldDB" id="A0A1M5P1H5"/>